<name>A0AAV5QNF4_9ASCO</name>
<protein>
    <submittedName>
        <fullName evidence="5">Rba50 protein</fullName>
    </submittedName>
</protein>
<dbReference type="InterPro" id="IPR013930">
    <property type="entry name" value="RPAP1_N"/>
</dbReference>
<dbReference type="InterPro" id="IPR039913">
    <property type="entry name" value="RPAP1/Rba50"/>
</dbReference>
<feature type="compositionally biased region" description="Basic and acidic residues" evidence="2">
    <location>
        <begin position="127"/>
        <end position="160"/>
    </location>
</feature>
<feature type="compositionally biased region" description="Polar residues" evidence="2">
    <location>
        <begin position="52"/>
        <end position="64"/>
    </location>
</feature>
<dbReference type="Pfam" id="PF08621">
    <property type="entry name" value="RPAP1_N"/>
    <property type="match status" value="1"/>
</dbReference>
<feature type="region of interest" description="Disordered" evidence="2">
    <location>
        <begin position="43"/>
        <end position="88"/>
    </location>
</feature>
<dbReference type="RefSeq" id="XP_064853441.1">
    <property type="nucleotide sequence ID" value="XM_064997369.1"/>
</dbReference>
<organism evidence="5 6">
    <name type="scientific">Saccharomycopsis crataegensis</name>
    <dbReference type="NCBI Taxonomy" id="43959"/>
    <lineage>
        <taxon>Eukaryota</taxon>
        <taxon>Fungi</taxon>
        <taxon>Dikarya</taxon>
        <taxon>Ascomycota</taxon>
        <taxon>Saccharomycotina</taxon>
        <taxon>Saccharomycetes</taxon>
        <taxon>Saccharomycopsidaceae</taxon>
        <taxon>Saccharomycopsis</taxon>
    </lineage>
</organism>
<dbReference type="EMBL" id="BTFZ01000011">
    <property type="protein sequence ID" value="GMM36445.1"/>
    <property type="molecule type" value="Genomic_DNA"/>
</dbReference>
<reference evidence="5 6" key="1">
    <citation type="journal article" date="2023" name="Elife">
        <title>Identification of key yeast species and microbe-microbe interactions impacting larval growth of Drosophila in the wild.</title>
        <authorList>
            <person name="Mure A."/>
            <person name="Sugiura Y."/>
            <person name="Maeda R."/>
            <person name="Honda K."/>
            <person name="Sakurai N."/>
            <person name="Takahashi Y."/>
            <person name="Watada M."/>
            <person name="Katoh T."/>
            <person name="Gotoh A."/>
            <person name="Gotoh Y."/>
            <person name="Taniguchi I."/>
            <person name="Nakamura K."/>
            <person name="Hayashi T."/>
            <person name="Katayama T."/>
            <person name="Uemura T."/>
            <person name="Hattori Y."/>
        </authorList>
    </citation>
    <scope>NUCLEOTIDE SEQUENCE [LARGE SCALE GENOMIC DNA]</scope>
    <source>
        <strain evidence="5 6">SC-9</strain>
    </source>
</reference>
<comment type="similarity">
    <text evidence="1">Belongs to the RPAP1 family.</text>
</comment>
<dbReference type="Pfam" id="PF08620">
    <property type="entry name" value="RPAP1_C"/>
    <property type="match status" value="1"/>
</dbReference>
<evidence type="ECO:0000259" key="3">
    <source>
        <dbReference type="Pfam" id="PF08620"/>
    </source>
</evidence>
<dbReference type="AlphaFoldDB" id="A0AAV5QNF4"/>
<dbReference type="InterPro" id="IPR013929">
    <property type="entry name" value="RPAP1_C"/>
</dbReference>
<sequence>MNMNFIGDILERDVAPPEDNILTTMVQDTEKLNIKKKPSRWKQRLEAKKIASMSSSPDDVTSNSFKKELDESTSNNEEELTEKEKVHLENLKYLATMSPGQIAEERAELMASIDPSILNALMRKSKKGDEYLSRSDKKSKENNQKSDDAKPKEKTKDSNLQKKVTFSDTVQVQANSADKKNDSEPVVESYNEEKSPVPTSEQLQESERKTTHDIFQSVHFAKNPKPESDNDYKLDINDPELFDKMHEKYFPDLPKDTEKLKWMQPVDPFEEHDEVLNVEELRFDFNGDIIAADKDTIKNIPTTSGLYHHSESPQLPGYTLKELAHLMRSKFNAQRSISIRTLGRILHKLGLHKYDIIVQEENSTTNETTVMNPSLKKEFEDKVWNQVSNLHIIPILLTSSDEQFTTNLSVRNYAIEALWLWRQSGGDLQLEEIEKQNKSIS</sequence>
<evidence type="ECO:0000256" key="2">
    <source>
        <dbReference type="SAM" id="MobiDB-lite"/>
    </source>
</evidence>
<gene>
    <name evidence="5" type="ORF">DASC09_037700</name>
</gene>
<dbReference type="PANTHER" id="PTHR21483">
    <property type="entry name" value="RNA POLYMERASE II-ASSOCIATED PROTEIN 1"/>
    <property type="match status" value="1"/>
</dbReference>
<evidence type="ECO:0000313" key="6">
    <source>
        <dbReference type="Proteomes" id="UP001360560"/>
    </source>
</evidence>
<evidence type="ECO:0000259" key="4">
    <source>
        <dbReference type="Pfam" id="PF08621"/>
    </source>
</evidence>
<dbReference type="Proteomes" id="UP001360560">
    <property type="component" value="Unassembled WGS sequence"/>
</dbReference>
<evidence type="ECO:0000256" key="1">
    <source>
        <dbReference type="ARBA" id="ARBA00009953"/>
    </source>
</evidence>
<dbReference type="PANTHER" id="PTHR21483:SF18">
    <property type="entry name" value="RNA POLYMERASE II-ASSOCIATED PROTEIN 1"/>
    <property type="match status" value="1"/>
</dbReference>
<feature type="compositionally biased region" description="Polar residues" evidence="2">
    <location>
        <begin position="161"/>
        <end position="176"/>
    </location>
</feature>
<feature type="domain" description="RPAP1 C-terminal" evidence="3">
    <location>
        <begin position="280"/>
        <end position="349"/>
    </location>
</feature>
<dbReference type="GeneID" id="90074420"/>
<feature type="region of interest" description="Disordered" evidence="2">
    <location>
        <begin position="127"/>
        <end position="209"/>
    </location>
</feature>
<proteinExistence type="inferred from homology"/>
<evidence type="ECO:0000313" key="5">
    <source>
        <dbReference type="EMBL" id="GMM36445.1"/>
    </source>
</evidence>
<feature type="domain" description="RPAP1 N-terminal" evidence="4">
    <location>
        <begin position="84"/>
        <end position="127"/>
    </location>
</feature>
<comment type="caution">
    <text evidence="5">The sequence shown here is derived from an EMBL/GenBank/DDBJ whole genome shotgun (WGS) entry which is preliminary data.</text>
</comment>
<dbReference type="GO" id="GO:0006366">
    <property type="term" value="P:transcription by RNA polymerase II"/>
    <property type="evidence" value="ECO:0007669"/>
    <property type="project" value="InterPro"/>
</dbReference>
<accession>A0AAV5QNF4</accession>
<keyword evidence="6" id="KW-1185">Reference proteome</keyword>